<accession>A0ABU9KUN3</accession>
<name>A0ABU9KUN3_9EURY</name>
<dbReference type="EMBL" id="JBCAUS010000002">
    <property type="protein sequence ID" value="MEL4305049.1"/>
    <property type="molecule type" value="Genomic_DNA"/>
</dbReference>
<dbReference type="Pfam" id="PF02310">
    <property type="entry name" value="B12-binding"/>
    <property type="match status" value="1"/>
</dbReference>
<sequence>MPSKEELLGEAYASLVEIDEKRVFNAIEKWIENGYEIKDLLEKFAEALSEIGKRFEEKEYFLSQLMNSTLILDKANKLIVEKMAEKGVEIKSKGTIVMATVRNDTHDLGKNIAASMLRIAGFNVIDIGKDRTASEIIDAAIDNKADIVAVSSMTSTTMGKLEELIELLEEKGIRQNVKVVVSGAPVTQEYADSIGADACVRTATEAVEAAESFMN</sequence>
<dbReference type="SMART" id="SM01018">
    <property type="entry name" value="B12-binding_2"/>
    <property type="match status" value="1"/>
</dbReference>
<proteinExistence type="inferred from homology"/>
<evidence type="ECO:0000256" key="3">
    <source>
        <dbReference type="ARBA" id="ARBA00023285"/>
    </source>
</evidence>
<dbReference type="Pfam" id="PF02607">
    <property type="entry name" value="B12-binding_2"/>
    <property type="match status" value="1"/>
</dbReference>
<gene>
    <name evidence="6" type="ORF">WOA13_04230</name>
</gene>
<dbReference type="PANTHER" id="PTHR45833">
    <property type="entry name" value="METHIONINE SYNTHASE"/>
    <property type="match status" value="1"/>
</dbReference>
<comment type="similarity">
    <text evidence="1">Belongs to the methylamine corrinoid protein family.</text>
</comment>
<dbReference type="SUPFAM" id="SSF47644">
    <property type="entry name" value="Methionine synthase domain"/>
    <property type="match status" value="1"/>
</dbReference>
<evidence type="ECO:0000256" key="1">
    <source>
        <dbReference type="ARBA" id="ARBA00010854"/>
    </source>
</evidence>
<dbReference type="InterPro" id="IPR006158">
    <property type="entry name" value="Cobalamin-bd"/>
</dbReference>
<organism evidence="6 7">
    <name type="scientific">Methanococcoides cohabitans</name>
    <dbReference type="NCBI Taxonomy" id="3136559"/>
    <lineage>
        <taxon>Archaea</taxon>
        <taxon>Methanobacteriati</taxon>
        <taxon>Methanobacteriota</taxon>
        <taxon>Stenosarchaea group</taxon>
        <taxon>Methanomicrobia</taxon>
        <taxon>Methanosarcinales</taxon>
        <taxon>Methanosarcinaceae</taxon>
        <taxon>Methanococcoides</taxon>
    </lineage>
</organism>
<protein>
    <submittedName>
        <fullName evidence="6">Cobalamin-dependent protein</fullName>
    </submittedName>
</protein>
<dbReference type="RefSeq" id="WP_342126726.1">
    <property type="nucleotide sequence ID" value="NZ_JBCAUS010000002.1"/>
</dbReference>
<dbReference type="PANTHER" id="PTHR45833:SF1">
    <property type="entry name" value="METHIONINE SYNTHASE"/>
    <property type="match status" value="1"/>
</dbReference>
<evidence type="ECO:0000259" key="4">
    <source>
        <dbReference type="PROSITE" id="PS51332"/>
    </source>
</evidence>
<dbReference type="InterPro" id="IPR036594">
    <property type="entry name" value="Meth_synthase_dom"/>
</dbReference>
<comment type="caution">
    <text evidence="6">The sequence shown here is derived from an EMBL/GenBank/DDBJ whole genome shotgun (WGS) entry which is preliminary data.</text>
</comment>
<feature type="domain" description="B12-binding" evidence="4">
    <location>
        <begin position="93"/>
        <end position="215"/>
    </location>
</feature>
<evidence type="ECO:0000256" key="2">
    <source>
        <dbReference type="ARBA" id="ARBA00022723"/>
    </source>
</evidence>
<evidence type="ECO:0000313" key="7">
    <source>
        <dbReference type="Proteomes" id="UP001396646"/>
    </source>
</evidence>
<keyword evidence="7" id="KW-1185">Reference proteome</keyword>
<evidence type="ECO:0000313" key="6">
    <source>
        <dbReference type="EMBL" id="MEL4305049.1"/>
    </source>
</evidence>
<dbReference type="SUPFAM" id="SSF52242">
    <property type="entry name" value="Cobalamin (vitamin B12)-binding domain"/>
    <property type="match status" value="1"/>
</dbReference>
<keyword evidence="2" id="KW-0479">Metal-binding</keyword>
<keyword evidence="3" id="KW-0170">Cobalt</keyword>
<dbReference type="Proteomes" id="UP001396646">
    <property type="component" value="Unassembled WGS sequence"/>
</dbReference>
<dbReference type="PROSITE" id="PS51332">
    <property type="entry name" value="B12_BINDING"/>
    <property type="match status" value="1"/>
</dbReference>
<dbReference type="InterPro" id="IPR036724">
    <property type="entry name" value="Cobalamin-bd_sf"/>
</dbReference>
<dbReference type="InterPro" id="IPR003759">
    <property type="entry name" value="Cbl-bd_cap"/>
</dbReference>
<dbReference type="PROSITE" id="PS51337">
    <property type="entry name" value="B12_BINDING_NTER"/>
    <property type="match status" value="1"/>
</dbReference>
<evidence type="ECO:0000259" key="5">
    <source>
        <dbReference type="PROSITE" id="PS51337"/>
    </source>
</evidence>
<feature type="domain" description="B12-binding N-terminal" evidence="5">
    <location>
        <begin position="1"/>
        <end position="91"/>
    </location>
</feature>
<reference evidence="6 7" key="1">
    <citation type="submission" date="2024-04" db="EMBL/GenBank/DDBJ databases">
        <title>Methanococcoides sp. LMO-2.</title>
        <authorList>
            <person name="Liang L."/>
        </authorList>
    </citation>
    <scope>NUCLEOTIDE SEQUENCE [LARGE SCALE GENOMIC DNA]</scope>
    <source>
        <strain evidence="6 7">LMO-2</strain>
    </source>
</reference>
<dbReference type="Gene3D" id="1.10.1240.10">
    <property type="entry name" value="Methionine synthase domain"/>
    <property type="match status" value="1"/>
</dbReference>
<dbReference type="Gene3D" id="3.40.50.280">
    <property type="entry name" value="Cobalamin-binding domain"/>
    <property type="match status" value="1"/>
</dbReference>
<dbReference type="InterPro" id="IPR050554">
    <property type="entry name" value="Met_Synthase/Corrinoid"/>
</dbReference>